<dbReference type="PANTHER" id="PTHR13748">
    <property type="entry name" value="COBW-RELATED"/>
    <property type="match status" value="1"/>
</dbReference>
<dbReference type="RefSeq" id="WP_103388051.1">
    <property type="nucleotide sequence ID" value="NZ_BKAV01000004.1"/>
</dbReference>
<dbReference type="InterPro" id="IPR003495">
    <property type="entry name" value="CobW/HypB/UreG_nucleotide-bd"/>
</dbReference>
<dbReference type="SUPFAM" id="SSF52540">
    <property type="entry name" value="P-loop containing nucleoside triphosphate hydrolases"/>
    <property type="match status" value="1"/>
</dbReference>
<reference evidence="7 10" key="2">
    <citation type="submission" date="2019-07" db="EMBL/GenBank/DDBJ databases">
        <title>Whole genome shotgun sequence of Staphylococcus arlettae NBRC 109765.</title>
        <authorList>
            <person name="Hosoyama A."/>
            <person name="Uohara A."/>
            <person name="Ohji S."/>
            <person name="Ichikawa N."/>
        </authorList>
    </citation>
    <scope>NUCLEOTIDE SEQUENCE [LARGE SCALE GENOMIC DNA]</scope>
    <source>
        <strain evidence="7 10">NBRC 109765</strain>
    </source>
</reference>
<keyword evidence="2" id="KW-0378">Hydrolase</keyword>
<dbReference type="InterPro" id="IPR036627">
    <property type="entry name" value="CobW-likC_sf"/>
</dbReference>
<evidence type="ECO:0000256" key="3">
    <source>
        <dbReference type="ARBA" id="ARBA00023186"/>
    </source>
</evidence>
<keyword evidence="3" id="KW-0143">Chaperone</keyword>
<keyword evidence="1" id="KW-0547">Nucleotide-binding</keyword>
<evidence type="ECO:0000313" key="8">
    <source>
        <dbReference type="EMBL" id="SUJ23931.1"/>
    </source>
</evidence>
<dbReference type="EMBL" id="UGZE01000001">
    <property type="protein sequence ID" value="SUJ23931.1"/>
    <property type="molecule type" value="Genomic_DNA"/>
</dbReference>
<proteinExistence type="inferred from homology"/>
<evidence type="ECO:0000313" key="7">
    <source>
        <dbReference type="EMBL" id="GEP99679.1"/>
    </source>
</evidence>
<dbReference type="GO" id="GO:0000166">
    <property type="term" value="F:nucleotide binding"/>
    <property type="evidence" value="ECO:0007669"/>
    <property type="project" value="UniProtKB-KW"/>
</dbReference>
<feature type="domain" description="CobW C-terminal" evidence="6">
    <location>
        <begin position="220"/>
        <end position="306"/>
    </location>
</feature>
<dbReference type="InterPro" id="IPR051316">
    <property type="entry name" value="Zinc-reg_GTPase_activator"/>
</dbReference>
<evidence type="ECO:0000256" key="5">
    <source>
        <dbReference type="ARBA" id="ARBA00049117"/>
    </source>
</evidence>
<comment type="similarity">
    <text evidence="4">Belongs to the SIMIBI class G3E GTPase family. ZNG1 subfamily.</text>
</comment>
<dbReference type="AlphaFoldDB" id="A0A380CM80"/>
<dbReference type="STRING" id="1212545.SARL_00685"/>
<dbReference type="GO" id="GO:0016787">
    <property type="term" value="F:hydrolase activity"/>
    <property type="evidence" value="ECO:0007669"/>
    <property type="project" value="UniProtKB-KW"/>
</dbReference>
<dbReference type="PANTHER" id="PTHR13748:SF62">
    <property type="entry name" value="COBW DOMAIN-CONTAINING PROTEIN"/>
    <property type="match status" value="1"/>
</dbReference>
<dbReference type="GO" id="GO:0005737">
    <property type="term" value="C:cytoplasm"/>
    <property type="evidence" value="ECO:0007669"/>
    <property type="project" value="TreeGrafter"/>
</dbReference>
<gene>
    <name evidence="8" type="primary">yjiA_1</name>
    <name evidence="8" type="ORF">NCTC12413_02184</name>
    <name evidence="7" type="ORF">SAR03_07170</name>
</gene>
<dbReference type="OrthoDB" id="9808822at2"/>
<accession>A0A380CM80</accession>
<dbReference type="Proteomes" id="UP000254956">
    <property type="component" value="Unassembled WGS sequence"/>
</dbReference>
<keyword evidence="10" id="KW-1185">Reference proteome</keyword>
<evidence type="ECO:0000313" key="9">
    <source>
        <dbReference type="Proteomes" id="UP000254956"/>
    </source>
</evidence>
<dbReference type="Gene3D" id="3.30.1220.10">
    <property type="entry name" value="CobW-like, C-terminal domain"/>
    <property type="match status" value="1"/>
</dbReference>
<sequence>MKNNINHKISLSIVTGFLGSGKTTLLYNYTKRLLNSNENVKIIINEYGDTDFNSRIEQSNVNIYSILNGCVCCDLKQELLAKLKYLINQNDTQHIIIEATGIAHPIDIIVACQDPDIVDYIKQPMVIGVADAPRFIQRAQYTNETMELMEAQLSVCDVILLNKMDLVNEDKAQLTTALSSINATASVHFTEYANIEELTFESVGQHSNMHTSYHGHHHGIERLHYKFTSPIDRQLFYQYILRLPDNVLRLKGYVKFRDEPEVTYEFQYAYGLPDFFVIEEDKPLNVVLIGEQLDKVRLRNDLEMLQFT</sequence>
<reference evidence="8 9" key="1">
    <citation type="submission" date="2018-06" db="EMBL/GenBank/DDBJ databases">
        <authorList>
            <consortium name="Pathogen Informatics"/>
            <person name="Doyle S."/>
        </authorList>
    </citation>
    <scope>NUCLEOTIDE SEQUENCE [LARGE SCALE GENOMIC DNA]</scope>
    <source>
        <strain evidence="8 9">NCTC12413</strain>
    </source>
</reference>
<dbReference type="CDD" id="cd03112">
    <property type="entry name" value="CobW-like"/>
    <property type="match status" value="1"/>
</dbReference>
<protein>
    <submittedName>
        <fullName evidence="7">Cobalamin biosynthesis protein CobW</fullName>
    </submittedName>
    <submittedName>
        <fullName evidence="8">Cobalamin synthesis protein</fullName>
    </submittedName>
</protein>
<dbReference type="InterPro" id="IPR027417">
    <property type="entry name" value="P-loop_NTPase"/>
</dbReference>
<evidence type="ECO:0000256" key="1">
    <source>
        <dbReference type="ARBA" id="ARBA00022741"/>
    </source>
</evidence>
<evidence type="ECO:0000256" key="2">
    <source>
        <dbReference type="ARBA" id="ARBA00022801"/>
    </source>
</evidence>
<dbReference type="Gene3D" id="3.40.50.300">
    <property type="entry name" value="P-loop containing nucleotide triphosphate hydrolases"/>
    <property type="match status" value="1"/>
</dbReference>
<evidence type="ECO:0000256" key="4">
    <source>
        <dbReference type="ARBA" id="ARBA00034320"/>
    </source>
</evidence>
<dbReference type="Pfam" id="PF07683">
    <property type="entry name" value="CobW_C"/>
    <property type="match status" value="1"/>
</dbReference>
<evidence type="ECO:0000313" key="10">
    <source>
        <dbReference type="Proteomes" id="UP000321598"/>
    </source>
</evidence>
<name>A0A380CM80_9STAP</name>
<comment type="catalytic activity">
    <reaction evidence="5">
        <text>GTP + H2O = GDP + phosphate + H(+)</text>
        <dbReference type="Rhea" id="RHEA:19669"/>
        <dbReference type="ChEBI" id="CHEBI:15377"/>
        <dbReference type="ChEBI" id="CHEBI:15378"/>
        <dbReference type="ChEBI" id="CHEBI:37565"/>
        <dbReference type="ChEBI" id="CHEBI:43474"/>
        <dbReference type="ChEBI" id="CHEBI:58189"/>
    </reaction>
    <physiologicalReaction direction="left-to-right" evidence="5">
        <dbReference type="Rhea" id="RHEA:19670"/>
    </physiologicalReaction>
</comment>
<dbReference type="InterPro" id="IPR011629">
    <property type="entry name" value="CobW-like_C"/>
</dbReference>
<dbReference type="Proteomes" id="UP000321598">
    <property type="component" value="Unassembled WGS sequence"/>
</dbReference>
<dbReference type="SMART" id="SM00833">
    <property type="entry name" value="CobW_C"/>
    <property type="match status" value="1"/>
</dbReference>
<evidence type="ECO:0000259" key="6">
    <source>
        <dbReference type="SMART" id="SM00833"/>
    </source>
</evidence>
<organism evidence="8 9">
    <name type="scientific">Staphylococcus arlettae</name>
    <dbReference type="NCBI Taxonomy" id="29378"/>
    <lineage>
        <taxon>Bacteria</taxon>
        <taxon>Bacillati</taxon>
        <taxon>Bacillota</taxon>
        <taxon>Bacilli</taxon>
        <taxon>Bacillales</taxon>
        <taxon>Staphylococcaceae</taxon>
        <taxon>Staphylococcus</taxon>
    </lineage>
</organism>
<dbReference type="EMBL" id="BKAV01000004">
    <property type="protein sequence ID" value="GEP99679.1"/>
    <property type="molecule type" value="Genomic_DNA"/>
</dbReference>
<dbReference type="Pfam" id="PF02492">
    <property type="entry name" value="cobW"/>
    <property type="match status" value="1"/>
</dbReference>